<comment type="caution">
    <text evidence="2">The sequence shown here is derived from an EMBL/GenBank/DDBJ whole genome shotgun (WGS) entry which is preliminary data.</text>
</comment>
<dbReference type="Proteomes" id="UP000823749">
    <property type="component" value="Chromosome 4"/>
</dbReference>
<protein>
    <recommendedName>
        <fullName evidence="1">TORTIFOLIA1/SINE1-2 N-terminal domain-containing protein</fullName>
    </recommendedName>
</protein>
<reference evidence="2" key="1">
    <citation type="submission" date="2020-08" db="EMBL/GenBank/DDBJ databases">
        <title>Plant Genome Project.</title>
        <authorList>
            <person name="Zhang R.-G."/>
        </authorList>
    </citation>
    <scope>NUCLEOTIDE SEQUENCE</scope>
    <source>
        <strain evidence="2">WSP0</strain>
        <tissue evidence="2">Leaf</tissue>
    </source>
</reference>
<evidence type="ECO:0000313" key="2">
    <source>
        <dbReference type="EMBL" id="KAG5554746.1"/>
    </source>
</evidence>
<organism evidence="2 3">
    <name type="scientific">Rhododendron griersonianum</name>
    <dbReference type="NCBI Taxonomy" id="479676"/>
    <lineage>
        <taxon>Eukaryota</taxon>
        <taxon>Viridiplantae</taxon>
        <taxon>Streptophyta</taxon>
        <taxon>Embryophyta</taxon>
        <taxon>Tracheophyta</taxon>
        <taxon>Spermatophyta</taxon>
        <taxon>Magnoliopsida</taxon>
        <taxon>eudicotyledons</taxon>
        <taxon>Gunneridae</taxon>
        <taxon>Pentapetalae</taxon>
        <taxon>asterids</taxon>
        <taxon>Ericales</taxon>
        <taxon>Ericaceae</taxon>
        <taxon>Ericoideae</taxon>
        <taxon>Rhodoreae</taxon>
        <taxon>Rhododendron</taxon>
    </lineage>
</organism>
<dbReference type="AlphaFoldDB" id="A0AAV6KQQ5"/>
<gene>
    <name evidence="2" type="ORF">RHGRI_012337</name>
</gene>
<name>A0AAV6KQQ5_9ERIC</name>
<dbReference type="InterPro" id="IPR008586">
    <property type="entry name" value="DUF868_pln"/>
</dbReference>
<evidence type="ECO:0000313" key="3">
    <source>
        <dbReference type="Proteomes" id="UP000823749"/>
    </source>
</evidence>
<accession>A0AAV6KQQ5</accession>
<dbReference type="Pfam" id="PF05910">
    <property type="entry name" value="DUF868"/>
    <property type="match status" value="1"/>
</dbReference>
<feature type="domain" description="TORTIFOLIA1/SINE1-2 N-terminal" evidence="1">
    <location>
        <begin position="3"/>
        <end position="116"/>
    </location>
</feature>
<dbReference type="InterPro" id="IPR016024">
    <property type="entry name" value="ARM-type_fold"/>
</dbReference>
<dbReference type="Pfam" id="PF24714">
    <property type="entry name" value="TOR1L1_N"/>
    <property type="match status" value="1"/>
</dbReference>
<evidence type="ECO:0000259" key="1">
    <source>
        <dbReference type="Pfam" id="PF24714"/>
    </source>
</evidence>
<dbReference type="InterPro" id="IPR057600">
    <property type="entry name" value="TORTIFOLIA1/SINE1-2_N"/>
</dbReference>
<dbReference type="EMBL" id="JACTNZ010000004">
    <property type="protein sequence ID" value="KAG5554746.1"/>
    <property type="molecule type" value="Genomic_DNA"/>
</dbReference>
<dbReference type="PANTHER" id="PTHR31972">
    <property type="entry name" value="EXPRESSED PROTEIN"/>
    <property type="match status" value="1"/>
</dbReference>
<dbReference type="PANTHER" id="PTHR31972:SF4">
    <property type="entry name" value="DUF868 DOMAIN-CONTAINING PROTEIN"/>
    <property type="match status" value="1"/>
</dbReference>
<keyword evidence="3" id="KW-1185">Reference proteome</keyword>
<sequence length="393" mass="43910">MIELKQRILTSLSKLFDRDTHQIAAEDLERIIQTLTPDAVPMLLNCLYNATTDPNKPAVKKESMHLLAALYAAHPDSTATHLTKIIAHIVKRLKDSGVRDSCRDLMIHLHKLIYLPKTVYNAMFHASPSNGTCYLCTPPLSMGLDIKEWAGTVGEWRGSSKGGVYQKWRGRVKRGGRKGSKCVEVKSCKIEMYWDISSASFGSGPEPLDGYYLAMVCKGEMVLLVGDLKKEAFKKTNANPSLSNAMLISKREHIFGKRVFGTKAQFCDNGPVHGLTIECGTVGDNDPSLVIRVDSKTVMQVKRLRWKFRGNQTVLIDGLPVEVFWDVYNWLFGNTFGNAVFMFQTCLSAEKLWASQTFPDSSIPPWPLAQSFKESSSPGGLGFSFILYAWKNE</sequence>
<dbReference type="InterPro" id="IPR011989">
    <property type="entry name" value="ARM-like"/>
</dbReference>
<dbReference type="SUPFAM" id="SSF48371">
    <property type="entry name" value="ARM repeat"/>
    <property type="match status" value="1"/>
</dbReference>
<proteinExistence type="predicted"/>
<dbReference type="Gene3D" id="1.25.10.10">
    <property type="entry name" value="Leucine-rich Repeat Variant"/>
    <property type="match status" value="1"/>
</dbReference>